<name>A0A1E5P4X0_9ACTN</name>
<feature type="domain" description="DUF6879" evidence="1">
    <location>
        <begin position="7"/>
        <end position="168"/>
    </location>
</feature>
<sequence length="179" mass="20718">MSSNLPAFKELISQAKHSAIHLETRDMYTPKGPVFVDWQAGKPIEFDRHQDWVDLVQETVNRGVDWRRLRIISEPVTDFIRYEWETTTIVNVPAGEKVRWLPRRNASDLLLPGNDFWVFDGKLVRFTHFAGDGSWGPHELTEDPALAKMCSESFEAAWERGIDHQDYEPEWTPANTNHG</sequence>
<dbReference type="AlphaFoldDB" id="A0A1E5P4X0"/>
<evidence type="ECO:0000259" key="1">
    <source>
        <dbReference type="Pfam" id="PF21806"/>
    </source>
</evidence>
<dbReference type="Proteomes" id="UP000095759">
    <property type="component" value="Unassembled WGS sequence"/>
</dbReference>
<dbReference type="InterPro" id="IPR049244">
    <property type="entry name" value="DUF6879"/>
</dbReference>
<organism evidence="2 3">
    <name type="scientific">Streptomyces agglomeratus</name>
    <dbReference type="NCBI Taxonomy" id="285458"/>
    <lineage>
        <taxon>Bacteria</taxon>
        <taxon>Bacillati</taxon>
        <taxon>Actinomycetota</taxon>
        <taxon>Actinomycetes</taxon>
        <taxon>Kitasatosporales</taxon>
        <taxon>Streptomycetaceae</taxon>
        <taxon>Streptomyces</taxon>
    </lineage>
</organism>
<gene>
    <name evidence="2" type="ORF">AS594_08725</name>
</gene>
<dbReference type="EMBL" id="MEHJ01000001">
    <property type="protein sequence ID" value="OEJ24562.1"/>
    <property type="molecule type" value="Genomic_DNA"/>
</dbReference>
<keyword evidence="3" id="KW-1185">Reference proteome</keyword>
<evidence type="ECO:0000313" key="3">
    <source>
        <dbReference type="Proteomes" id="UP000095759"/>
    </source>
</evidence>
<dbReference type="OrthoDB" id="4562627at2"/>
<dbReference type="RefSeq" id="WP_069933196.1">
    <property type="nucleotide sequence ID" value="NZ_MEHJ01000001.1"/>
</dbReference>
<comment type="caution">
    <text evidence="2">The sequence shown here is derived from an EMBL/GenBank/DDBJ whole genome shotgun (WGS) entry which is preliminary data.</text>
</comment>
<reference evidence="2 3" key="1">
    <citation type="submission" date="2016-08" db="EMBL/GenBank/DDBJ databases">
        <title>Complete genome sequence of Streptomyces agglomeratus strain 6-3-2, a novel anti-MRSA actinomycete isolated from Wuli of Tebit, China.</title>
        <authorList>
            <person name="Chen X."/>
        </authorList>
    </citation>
    <scope>NUCLEOTIDE SEQUENCE [LARGE SCALE GENOMIC DNA]</scope>
    <source>
        <strain evidence="2 3">6-3-2</strain>
    </source>
</reference>
<accession>A0A1E5P4X0</accession>
<protein>
    <recommendedName>
        <fullName evidence="1">DUF6879 domain-containing protein</fullName>
    </recommendedName>
</protein>
<proteinExistence type="predicted"/>
<dbReference type="Pfam" id="PF21806">
    <property type="entry name" value="DUF6879"/>
    <property type="match status" value="1"/>
</dbReference>
<evidence type="ECO:0000313" key="2">
    <source>
        <dbReference type="EMBL" id="OEJ24562.1"/>
    </source>
</evidence>
<dbReference type="STRING" id="285458.BGM19_28385"/>